<dbReference type="Proteomes" id="UP000183287">
    <property type="component" value="Unassembled WGS sequence"/>
</dbReference>
<gene>
    <name evidence="1" type="ORF">SAMN05421863_10372</name>
    <name evidence="2" type="ORF">SAMN05421863_105812</name>
</gene>
<accession>A0A1I4S2M2</accession>
<protein>
    <recommendedName>
        <fullName evidence="4">Transposase</fullName>
    </recommendedName>
</protein>
<evidence type="ECO:0008006" key="4">
    <source>
        <dbReference type="Google" id="ProtNLM"/>
    </source>
</evidence>
<evidence type="ECO:0000313" key="3">
    <source>
        <dbReference type="Proteomes" id="UP000183287"/>
    </source>
</evidence>
<proteinExistence type="predicted"/>
<dbReference type="AlphaFoldDB" id="A0A1I4S2M2"/>
<dbReference type="EMBL" id="FOUB01000037">
    <property type="protein sequence ID" value="SFM58504.1"/>
    <property type="molecule type" value="Genomic_DNA"/>
</dbReference>
<name>A0A1I4S2M2_9PROT</name>
<evidence type="ECO:0000313" key="2">
    <source>
        <dbReference type="EMBL" id="SFM83064.1"/>
    </source>
</evidence>
<evidence type="ECO:0000313" key="1">
    <source>
        <dbReference type="EMBL" id="SFM58504.1"/>
    </source>
</evidence>
<dbReference type="EMBL" id="FOUB01000058">
    <property type="protein sequence ID" value="SFM83064.1"/>
    <property type="molecule type" value="Genomic_DNA"/>
</dbReference>
<organism evidence="1 3">
    <name type="scientific">Nitrosomonas communis</name>
    <dbReference type="NCBI Taxonomy" id="44574"/>
    <lineage>
        <taxon>Bacteria</taxon>
        <taxon>Pseudomonadati</taxon>
        <taxon>Pseudomonadota</taxon>
        <taxon>Betaproteobacteria</taxon>
        <taxon>Nitrosomonadales</taxon>
        <taxon>Nitrosomonadaceae</taxon>
        <taxon>Nitrosomonas</taxon>
    </lineage>
</organism>
<keyword evidence="3" id="KW-1185">Reference proteome</keyword>
<reference evidence="3" key="2">
    <citation type="submission" date="2016-10" db="EMBL/GenBank/DDBJ databases">
        <authorList>
            <person name="Varghese N."/>
            <person name="Submissions S."/>
        </authorList>
    </citation>
    <scope>NUCLEOTIDE SEQUENCE [LARGE SCALE GENOMIC DNA]</scope>
    <source>
        <strain evidence="3">Nm44</strain>
    </source>
</reference>
<reference evidence="1" key="1">
    <citation type="submission" date="2016-10" db="EMBL/GenBank/DDBJ databases">
        <authorList>
            <person name="de Groot N.N."/>
        </authorList>
    </citation>
    <scope>NUCLEOTIDE SEQUENCE [LARGE SCALE GENOMIC DNA]</scope>
    <source>
        <strain evidence="1">Nm44</strain>
    </source>
</reference>
<sequence length="36" mass="4238">MARPLRIEFAGALYHVTARGNAREDIYNEDIDRQQF</sequence>